<dbReference type="EC" id="2.4.1.227" evidence="10"/>
<dbReference type="InterPro" id="IPR004276">
    <property type="entry name" value="GlycoTrans_28_N"/>
</dbReference>
<evidence type="ECO:0000313" key="13">
    <source>
        <dbReference type="EMBL" id="WCE45308.1"/>
    </source>
</evidence>
<keyword evidence="5 10" id="KW-0133">Cell shape</keyword>
<dbReference type="SUPFAM" id="SSF53756">
    <property type="entry name" value="UDP-Glycosyltransferase/glycogen phosphorylase"/>
    <property type="match status" value="1"/>
</dbReference>
<evidence type="ECO:0000256" key="5">
    <source>
        <dbReference type="ARBA" id="ARBA00022960"/>
    </source>
</evidence>
<keyword evidence="7 10" id="KW-0472">Membrane</keyword>
<dbReference type="GO" id="GO:0005975">
    <property type="term" value="P:carbohydrate metabolic process"/>
    <property type="evidence" value="ECO:0007669"/>
    <property type="project" value="InterPro"/>
</dbReference>
<proteinExistence type="inferred from homology"/>
<comment type="pathway">
    <text evidence="10">Cell wall biogenesis; peptidoglycan biosynthesis.</text>
</comment>
<keyword evidence="4 10" id="KW-0808">Transferase</keyword>
<comment type="similarity">
    <text evidence="10">Belongs to the glycosyltransferase 28 family. MurG subfamily.</text>
</comment>
<feature type="domain" description="Glycosyltransferase family 28 N-terminal" evidence="11">
    <location>
        <begin position="3"/>
        <end position="140"/>
    </location>
</feature>
<protein>
    <recommendedName>
        <fullName evidence="10">UDP-N-acetylglucosamine--N-acetylmuramyl-(pentapeptide) pyrophosphoryl-undecaprenol N-acetylglucosamine transferase</fullName>
        <ecNumber evidence="10">2.4.1.227</ecNumber>
    </recommendedName>
    <alternativeName>
        <fullName evidence="10">Undecaprenyl-PP-MurNAc-pentapeptide-UDPGlcNAc GlcNAc transferase</fullName>
    </alternativeName>
</protein>
<dbReference type="PANTHER" id="PTHR21015:SF22">
    <property type="entry name" value="GLYCOSYLTRANSFERASE"/>
    <property type="match status" value="1"/>
</dbReference>
<gene>
    <name evidence="10 13" type="primary">murG</name>
    <name evidence="13" type="ORF">PIG85_06455</name>
</gene>
<feature type="domain" description="Glycosyl transferase family 28 C-terminal" evidence="12">
    <location>
        <begin position="198"/>
        <end position="357"/>
    </location>
</feature>
<comment type="caution">
    <text evidence="10">Lacks conserved residue(s) required for the propagation of feature annotation.</text>
</comment>
<evidence type="ECO:0000259" key="12">
    <source>
        <dbReference type="Pfam" id="PF04101"/>
    </source>
</evidence>
<evidence type="ECO:0000256" key="7">
    <source>
        <dbReference type="ARBA" id="ARBA00023136"/>
    </source>
</evidence>
<evidence type="ECO:0000259" key="11">
    <source>
        <dbReference type="Pfam" id="PF03033"/>
    </source>
</evidence>
<dbReference type="GO" id="GO:0008360">
    <property type="term" value="P:regulation of cell shape"/>
    <property type="evidence" value="ECO:0007669"/>
    <property type="project" value="UniProtKB-KW"/>
</dbReference>
<dbReference type="InterPro" id="IPR006009">
    <property type="entry name" value="GlcNAc_MurG"/>
</dbReference>
<evidence type="ECO:0000256" key="4">
    <source>
        <dbReference type="ARBA" id="ARBA00022679"/>
    </source>
</evidence>
<feature type="binding site" evidence="10">
    <location>
        <position position="205"/>
    </location>
    <ligand>
        <name>UDP-N-acetyl-alpha-D-glucosamine</name>
        <dbReference type="ChEBI" id="CHEBI:57705"/>
    </ligand>
</feature>
<dbReference type="Proteomes" id="UP001211044">
    <property type="component" value="Chromosome"/>
</dbReference>
<comment type="function">
    <text evidence="10">Cell wall formation. Catalyzes the transfer of a GlcNAc subunit on undecaprenyl-pyrophosphoryl-MurNAc-pentapeptide (lipid intermediate I) to form undecaprenyl-pyrophosphoryl-MurNAc-(pentapeptide)GlcNAc (lipid intermediate II).</text>
</comment>
<dbReference type="NCBIfam" id="TIGR01133">
    <property type="entry name" value="murG"/>
    <property type="match status" value="1"/>
</dbReference>
<dbReference type="InterPro" id="IPR007235">
    <property type="entry name" value="Glyco_trans_28_C"/>
</dbReference>
<dbReference type="PANTHER" id="PTHR21015">
    <property type="entry name" value="UDP-N-ACETYLGLUCOSAMINE--N-ACETYLMURAMYL-(PENTAPEPTIDE) PYROPHOSPHORYL-UNDECAPRENOL N-ACETYLGLUCOSAMINE TRANSFERASE 1"/>
    <property type="match status" value="1"/>
</dbReference>
<feature type="binding site" evidence="10">
    <location>
        <position position="122"/>
    </location>
    <ligand>
        <name>UDP-N-acetyl-alpha-D-glucosamine</name>
        <dbReference type="ChEBI" id="CHEBI:57705"/>
    </ligand>
</feature>
<sequence length="368" mass="38550">MKVLLAGGGTAGHINPLIATAQKLRAAEAEVIALGTAKGLEVDLLPPAGIKMIEIPKVPAPRRPGKDLFFFVPRMREALRICRQALIDESIDVVIGFGGFVSTPAYVAAARLHLPVVIHEQNARPGLANRLGARWAEGVALTFPSTPLSARKGITEVTGLPLREAIEKLAKARLDPETKEQLRTNALAQFGLDAQKKTLLVTGGSLGAKSINEAVANAASSRGDIQILHIAGKGKSQAVAETVGEAPDYKVLEYCSNMQDAFACADMVLARSGAGTVCEISALGLPATYVPLPIGNGEQKLNAADVVAGGGAQIIEDKHLNASTVVDQVFSLVNDSEKLSEMSAAAQRFGQIDAAQRVADIAFGVAEK</sequence>
<dbReference type="GO" id="GO:0005886">
    <property type="term" value="C:plasma membrane"/>
    <property type="evidence" value="ECO:0007669"/>
    <property type="project" value="UniProtKB-SubCell"/>
</dbReference>
<dbReference type="GO" id="GO:0051301">
    <property type="term" value="P:cell division"/>
    <property type="evidence" value="ECO:0007669"/>
    <property type="project" value="UniProtKB-KW"/>
</dbReference>
<dbReference type="HAMAP" id="MF_00033">
    <property type="entry name" value="MurG"/>
    <property type="match status" value="1"/>
</dbReference>
<dbReference type="GO" id="GO:0050511">
    <property type="term" value="F:undecaprenyldiphospho-muramoylpentapeptide beta-N-acetylglucosaminyltransferase activity"/>
    <property type="evidence" value="ECO:0007669"/>
    <property type="project" value="UniProtKB-UniRule"/>
</dbReference>
<feature type="binding site" evidence="10">
    <location>
        <position position="299"/>
    </location>
    <ligand>
        <name>UDP-N-acetyl-alpha-D-glucosamine</name>
        <dbReference type="ChEBI" id="CHEBI:57705"/>
    </ligand>
</feature>
<feature type="binding site" evidence="10">
    <location>
        <position position="163"/>
    </location>
    <ligand>
        <name>UDP-N-acetyl-alpha-D-glucosamine</name>
        <dbReference type="ChEBI" id="CHEBI:57705"/>
    </ligand>
</feature>
<comment type="catalytic activity">
    <reaction evidence="10">
        <text>di-trans,octa-cis-undecaprenyl diphospho-N-acetyl-alpha-D-muramoyl-L-alanyl-D-glutamyl-meso-2,6-diaminopimeloyl-D-alanyl-D-alanine + UDP-N-acetyl-alpha-D-glucosamine = di-trans,octa-cis-undecaprenyl diphospho-[N-acetyl-alpha-D-glucosaminyl-(1-&gt;4)]-N-acetyl-alpha-D-muramoyl-L-alanyl-D-glutamyl-meso-2,6-diaminopimeloyl-D-alanyl-D-alanine + UDP + H(+)</text>
        <dbReference type="Rhea" id="RHEA:31227"/>
        <dbReference type="ChEBI" id="CHEBI:15378"/>
        <dbReference type="ChEBI" id="CHEBI:57705"/>
        <dbReference type="ChEBI" id="CHEBI:58223"/>
        <dbReference type="ChEBI" id="CHEBI:61387"/>
        <dbReference type="ChEBI" id="CHEBI:61388"/>
        <dbReference type="EC" id="2.4.1.227"/>
    </reaction>
</comment>
<dbReference type="EMBL" id="CP116394">
    <property type="protein sequence ID" value="WCE45308.1"/>
    <property type="molecule type" value="Genomic_DNA"/>
</dbReference>
<feature type="binding site" evidence="10">
    <location>
        <begin position="10"/>
        <end position="12"/>
    </location>
    <ligand>
        <name>UDP-N-acetyl-alpha-D-glucosamine</name>
        <dbReference type="ChEBI" id="CHEBI:57705"/>
    </ligand>
</feature>
<keyword evidence="8 10" id="KW-0131">Cell cycle</keyword>
<dbReference type="Pfam" id="PF04101">
    <property type="entry name" value="Glyco_tran_28_C"/>
    <property type="match status" value="1"/>
</dbReference>
<accession>A0AB38XM18</accession>
<dbReference type="CDD" id="cd03785">
    <property type="entry name" value="GT28_MurG"/>
    <property type="match status" value="1"/>
</dbReference>
<evidence type="ECO:0000256" key="6">
    <source>
        <dbReference type="ARBA" id="ARBA00022984"/>
    </source>
</evidence>
<keyword evidence="9 10" id="KW-0961">Cell wall biogenesis/degradation</keyword>
<evidence type="ECO:0000256" key="8">
    <source>
        <dbReference type="ARBA" id="ARBA00023306"/>
    </source>
</evidence>
<evidence type="ECO:0000256" key="10">
    <source>
        <dbReference type="HAMAP-Rule" id="MF_00033"/>
    </source>
</evidence>
<keyword evidence="1 10" id="KW-1003">Cell membrane</keyword>
<evidence type="ECO:0000256" key="1">
    <source>
        <dbReference type="ARBA" id="ARBA00022475"/>
    </source>
</evidence>
<name>A0AB38XM18_9ACTO</name>
<organism evidence="13 14">
    <name type="scientific">Winkia neuii subsp. anitrata</name>
    <dbReference type="NCBI Taxonomy" id="29318"/>
    <lineage>
        <taxon>Bacteria</taxon>
        <taxon>Bacillati</taxon>
        <taxon>Actinomycetota</taxon>
        <taxon>Actinomycetes</taxon>
        <taxon>Actinomycetales</taxon>
        <taxon>Actinomycetaceae</taxon>
        <taxon>Winkia</taxon>
    </lineage>
</organism>
<dbReference type="RefSeq" id="WP_048707500.1">
    <property type="nucleotide sequence ID" value="NZ_CP116394.1"/>
</dbReference>
<evidence type="ECO:0000256" key="3">
    <source>
        <dbReference type="ARBA" id="ARBA00022676"/>
    </source>
</evidence>
<dbReference type="Pfam" id="PF03033">
    <property type="entry name" value="Glyco_transf_28"/>
    <property type="match status" value="1"/>
</dbReference>
<keyword evidence="3 10" id="KW-0328">Glycosyltransferase</keyword>
<keyword evidence="2 10" id="KW-0132">Cell division</keyword>
<reference evidence="13" key="1">
    <citation type="submission" date="2023-01" db="EMBL/GenBank/DDBJ databases">
        <title>Comparative Genomic Analysis of the Clinically-Derived Winkia Strain NY0527 Provides Evidence into the Taxonomic Reassignment of Winkia neuii and Characterizes Their Virulence Traits.</title>
        <authorList>
            <person name="Cai X."/>
            <person name="Peng Y."/>
            <person name="Li M."/>
            <person name="Qiu Y."/>
            <person name="Wang Y."/>
            <person name="Xu L."/>
            <person name="Hou Q."/>
        </authorList>
    </citation>
    <scope>NUCLEOTIDE SEQUENCE</scope>
    <source>
        <strain evidence="13">NY0527</strain>
    </source>
</reference>
<dbReference type="KEGG" id="wne:PIG85_06455"/>
<comment type="subcellular location">
    <subcellularLocation>
        <location evidence="10">Cell membrane</location>
        <topology evidence="10">Peripheral membrane protein</topology>
        <orientation evidence="10">Cytoplasmic side</orientation>
    </subcellularLocation>
</comment>
<dbReference type="AlphaFoldDB" id="A0AB38XM18"/>
<dbReference type="GO" id="GO:0071555">
    <property type="term" value="P:cell wall organization"/>
    <property type="evidence" value="ECO:0007669"/>
    <property type="project" value="UniProtKB-KW"/>
</dbReference>
<evidence type="ECO:0000313" key="14">
    <source>
        <dbReference type="Proteomes" id="UP001211044"/>
    </source>
</evidence>
<dbReference type="GO" id="GO:0009252">
    <property type="term" value="P:peptidoglycan biosynthetic process"/>
    <property type="evidence" value="ECO:0007669"/>
    <property type="project" value="UniProtKB-UniRule"/>
</dbReference>
<dbReference type="Gene3D" id="3.40.50.2000">
    <property type="entry name" value="Glycogen Phosphorylase B"/>
    <property type="match status" value="2"/>
</dbReference>
<evidence type="ECO:0000256" key="9">
    <source>
        <dbReference type="ARBA" id="ARBA00023316"/>
    </source>
</evidence>
<keyword evidence="6 10" id="KW-0573">Peptidoglycan synthesis</keyword>
<evidence type="ECO:0000256" key="2">
    <source>
        <dbReference type="ARBA" id="ARBA00022618"/>
    </source>
</evidence>